<organism evidence="3 4">
    <name type="scientific">Saccharomonospora viridis</name>
    <dbReference type="NCBI Taxonomy" id="1852"/>
    <lineage>
        <taxon>Bacteria</taxon>
        <taxon>Bacillati</taxon>
        <taxon>Actinomycetota</taxon>
        <taxon>Actinomycetes</taxon>
        <taxon>Pseudonocardiales</taxon>
        <taxon>Pseudonocardiaceae</taxon>
        <taxon>Saccharomonospora</taxon>
    </lineage>
</organism>
<sequence>MSASGRDVDDDELDARLRALFADPRLDVASLPRTEEIVAGARRLRRRRAMLTGGGGALVAVAVAMVGLMVLGPRLTGGGDGEPVAVSPAEQEAESEAMLTAPPRSLHTNPQSLPELPDPKVTDPNSTMSSLETSPEASTPPESGSVTMTQAVLDATGYKRLELGMPFQEAVKTELLMVADGPPPPEKCVDYPLVEGDAVVKNVTVSAEHGVVAFTAVNAVTPDGVGVGSPVADVEERYPSGEGDERAFNVDVGTGRYEFTISNGTVSELRLVAHTYDC</sequence>
<gene>
    <name evidence="3" type="ORF">MINT15_16990</name>
</gene>
<feature type="transmembrane region" description="Helical" evidence="2">
    <location>
        <begin position="49"/>
        <end position="71"/>
    </location>
</feature>
<evidence type="ECO:0000256" key="1">
    <source>
        <dbReference type="SAM" id="MobiDB-lite"/>
    </source>
</evidence>
<dbReference type="OrthoDB" id="3695075at2"/>
<dbReference type="AlphaFoldDB" id="A0A837DB35"/>
<evidence type="ECO:0000313" key="3">
    <source>
        <dbReference type="EMBL" id="KHF44817.1"/>
    </source>
</evidence>
<evidence type="ECO:0000313" key="4">
    <source>
        <dbReference type="Proteomes" id="UP000030848"/>
    </source>
</evidence>
<feature type="compositionally biased region" description="Polar residues" evidence="1">
    <location>
        <begin position="123"/>
        <end position="146"/>
    </location>
</feature>
<keyword evidence="2" id="KW-1133">Transmembrane helix</keyword>
<dbReference type="RefSeq" id="WP_012795617.1">
    <property type="nucleotide sequence ID" value="NZ_CALJZO010000069.1"/>
</dbReference>
<dbReference type="Proteomes" id="UP000030848">
    <property type="component" value="Unassembled WGS sequence"/>
</dbReference>
<feature type="region of interest" description="Disordered" evidence="1">
    <location>
        <begin position="76"/>
        <end position="146"/>
    </location>
</feature>
<accession>A0A837DB35</accession>
<protein>
    <submittedName>
        <fullName evidence="3">Uncharacterized protein</fullName>
    </submittedName>
</protein>
<reference evidence="3 4" key="1">
    <citation type="submission" date="2014-10" db="EMBL/GenBank/DDBJ databases">
        <title>Genome sequence of Micropolyspora internatus JCM3315.</title>
        <authorList>
            <person name="Shin S.-K."/>
            <person name="Yi H."/>
        </authorList>
    </citation>
    <scope>NUCLEOTIDE SEQUENCE [LARGE SCALE GENOMIC DNA]</scope>
    <source>
        <strain evidence="3 4">JCM 3315</strain>
    </source>
</reference>
<keyword evidence="2" id="KW-0472">Membrane</keyword>
<dbReference type="EMBL" id="JRZE01000003">
    <property type="protein sequence ID" value="KHF44817.1"/>
    <property type="molecule type" value="Genomic_DNA"/>
</dbReference>
<name>A0A837DB35_9PSEU</name>
<evidence type="ECO:0000256" key="2">
    <source>
        <dbReference type="SAM" id="Phobius"/>
    </source>
</evidence>
<keyword evidence="2" id="KW-0812">Transmembrane</keyword>
<proteinExistence type="predicted"/>
<dbReference type="OMA" id="CTAYATK"/>
<comment type="caution">
    <text evidence="3">The sequence shown here is derived from an EMBL/GenBank/DDBJ whole genome shotgun (WGS) entry which is preliminary data.</text>
</comment>